<keyword evidence="1" id="KW-0472">Membrane</keyword>
<keyword evidence="1" id="KW-1133">Transmembrane helix</keyword>
<dbReference type="EMBL" id="JAUFPU010000003">
    <property type="protein sequence ID" value="MDN3575940.1"/>
    <property type="molecule type" value="Genomic_DNA"/>
</dbReference>
<evidence type="ECO:0008006" key="4">
    <source>
        <dbReference type="Google" id="ProtNLM"/>
    </source>
</evidence>
<keyword evidence="3" id="KW-1185">Reference proteome</keyword>
<name>A0ABT8B1Q5_9NEIS</name>
<dbReference type="SUPFAM" id="SSF54523">
    <property type="entry name" value="Pili subunits"/>
    <property type="match status" value="1"/>
</dbReference>
<reference evidence="2" key="2">
    <citation type="submission" date="2023-06" db="EMBL/GenBank/DDBJ databases">
        <authorList>
            <person name="Lucena T."/>
            <person name="Sun Q."/>
        </authorList>
    </citation>
    <scope>NUCLEOTIDE SEQUENCE</scope>
    <source>
        <strain evidence="2">CECT 7703</strain>
    </source>
</reference>
<accession>A0ABT8B1Q5</accession>
<keyword evidence="1" id="KW-0812">Transmembrane</keyword>
<organism evidence="2 3">
    <name type="scientific">Chitinimonas viridis</name>
    <dbReference type="NCBI Taxonomy" id="664880"/>
    <lineage>
        <taxon>Bacteria</taxon>
        <taxon>Pseudomonadati</taxon>
        <taxon>Pseudomonadota</taxon>
        <taxon>Betaproteobacteria</taxon>
        <taxon>Neisseriales</taxon>
        <taxon>Chitinibacteraceae</taxon>
        <taxon>Chitinimonas</taxon>
    </lineage>
</organism>
<reference evidence="2" key="1">
    <citation type="journal article" date="2014" name="Int. J. Syst. Evol. Microbiol.">
        <title>Complete genome of a new Firmicutes species belonging to the dominant human colonic microbiota ('Ruminococcus bicirculans') reveals two chromosomes and a selective capacity to utilize plant glucans.</title>
        <authorList>
            <consortium name="NISC Comparative Sequencing Program"/>
            <person name="Wegmann U."/>
            <person name="Louis P."/>
            <person name="Goesmann A."/>
            <person name="Henrissat B."/>
            <person name="Duncan S.H."/>
            <person name="Flint H.J."/>
        </authorList>
    </citation>
    <scope>NUCLEOTIDE SEQUENCE</scope>
    <source>
        <strain evidence="2">CECT 7703</strain>
    </source>
</reference>
<sequence length="252" mass="26450">MPLSLRLKASRSCLGFTLAEVATVMVIVALVLGGIMMSLPTQIENARMSEARSLSDNVRSALLGYAIQNQFLPCPDITGNGLEGRAPAGNCTSNEGWLPFATLGLSRTDPWGNRVRYRVDPAYADNAAPITLATPAAALDVCTTATCTAVLADNVPAVWVMHGDNGLRARGSAFNLHSAMEPIGADEAANADGRNALDTITNPCAPATPAPCRFVMHDPQEAAAVGGEFDDVVNWLPPGILLNRLIEAGTLP</sequence>
<gene>
    <name evidence="2" type="ORF">QWZ03_04030</name>
</gene>
<evidence type="ECO:0000256" key="1">
    <source>
        <dbReference type="SAM" id="Phobius"/>
    </source>
</evidence>
<evidence type="ECO:0000313" key="3">
    <source>
        <dbReference type="Proteomes" id="UP001180081"/>
    </source>
</evidence>
<protein>
    <recommendedName>
        <fullName evidence="4">Type II secretion system protein</fullName>
    </recommendedName>
</protein>
<feature type="transmembrane region" description="Helical" evidence="1">
    <location>
        <begin position="12"/>
        <end position="39"/>
    </location>
</feature>
<dbReference type="InterPro" id="IPR045584">
    <property type="entry name" value="Pilin-like"/>
</dbReference>
<comment type="caution">
    <text evidence="2">The sequence shown here is derived from an EMBL/GenBank/DDBJ whole genome shotgun (WGS) entry which is preliminary data.</text>
</comment>
<dbReference type="Proteomes" id="UP001180081">
    <property type="component" value="Unassembled WGS sequence"/>
</dbReference>
<proteinExistence type="predicted"/>
<evidence type="ECO:0000313" key="2">
    <source>
        <dbReference type="EMBL" id="MDN3575940.1"/>
    </source>
</evidence>